<organism evidence="2 3">
    <name type="scientific">Vanrija humicola</name>
    <name type="common">Yeast</name>
    <name type="synonym">Cryptococcus humicola</name>
    <dbReference type="NCBI Taxonomy" id="5417"/>
    <lineage>
        <taxon>Eukaryota</taxon>
        <taxon>Fungi</taxon>
        <taxon>Dikarya</taxon>
        <taxon>Basidiomycota</taxon>
        <taxon>Agaricomycotina</taxon>
        <taxon>Tremellomycetes</taxon>
        <taxon>Trichosporonales</taxon>
        <taxon>Trichosporonaceae</taxon>
        <taxon>Vanrija</taxon>
    </lineage>
</organism>
<gene>
    <name evidence="2" type="ORF">VHUM_03084</name>
</gene>
<protein>
    <submittedName>
        <fullName evidence="2">Uncharacterized protein</fullName>
    </submittedName>
</protein>
<dbReference type="Proteomes" id="UP000473826">
    <property type="component" value="Unassembled WGS sequence"/>
</dbReference>
<evidence type="ECO:0000256" key="1">
    <source>
        <dbReference type="SAM" id="MobiDB-lite"/>
    </source>
</evidence>
<keyword evidence="3" id="KW-1185">Reference proteome</keyword>
<feature type="region of interest" description="Disordered" evidence="1">
    <location>
        <begin position="1"/>
        <end position="22"/>
    </location>
</feature>
<comment type="caution">
    <text evidence="2">The sequence shown here is derived from an EMBL/GenBank/DDBJ whole genome shotgun (WGS) entry which is preliminary data.</text>
</comment>
<name>A0A7D8Z291_VANHU</name>
<dbReference type="AlphaFoldDB" id="A0A7D8Z291"/>
<proteinExistence type="predicted"/>
<dbReference type="EMBL" id="QKWK01000008">
    <property type="protein sequence ID" value="TXT07364.1"/>
    <property type="molecule type" value="Genomic_DNA"/>
</dbReference>
<feature type="compositionally biased region" description="Basic residues" evidence="1">
    <location>
        <begin position="1"/>
        <end position="20"/>
    </location>
</feature>
<evidence type="ECO:0000313" key="3">
    <source>
        <dbReference type="Proteomes" id="UP000473826"/>
    </source>
</evidence>
<evidence type="ECO:0000313" key="2">
    <source>
        <dbReference type="EMBL" id="TXT07364.1"/>
    </source>
</evidence>
<reference evidence="2 3" key="1">
    <citation type="journal article" date="2019" name="PLoS Genet.">
        <title>Convergent evolution of linked mating-type loci in basidiomycete fungi.</title>
        <authorList>
            <person name="Sun S."/>
            <person name="Coelho M.A."/>
            <person name="Heitman J."/>
            <person name="Nowrousian M."/>
        </authorList>
    </citation>
    <scope>NUCLEOTIDE SEQUENCE [LARGE SCALE GENOMIC DNA]</scope>
    <source>
        <strain evidence="2 3">CBS 4282</strain>
    </source>
</reference>
<accession>A0A7D8Z291</accession>
<sequence length="251" mass="27619">MAHRRRARQAPRHDSRRPRARPVVPAVAGHGVRRRLPAVLLLPERLCRHHLPARHAARVPDLGVPRRAPAVLAAVAARVRARAVVARVRPICVFQRLVLAVRRALCVRGPRARRLRQPHPGAGDRAVLRAYRDPVRALPLEPGAAQAHHQPREQAYCRDEPRKARAGQEGSLGVRSGDIYHIKLCSRSAHAAHGLYRGAWCSGGRRMSLAVLCAMTLDPPLSSDETSAGWLVGGCVGIDAETQHIQMDRLT</sequence>